<keyword evidence="1" id="KW-0677">Repeat</keyword>
<protein>
    <recommendedName>
        <fullName evidence="7">Tetratricopeptide repeat protein</fullName>
    </recommendedName>
</protein>
<dbReference type="Gene3D" id="1.25.40.10">
    <property type="entry name" value="Tetratricopeptide repeat domain"/>
    <property type="match status" value="2"/>
</dbReference>
<gene>
    <name evidence="5" type="ORF">C7448_101390</name>
</gene>
<sequence>MIIQNLHKISREEKKERKGKSFFSETVLSFIFLLFSFFLNAQDSIPAAVNIAEKNNIEFQQHFFKALSDKAIFNYQKAIQHLEKCNTIFPNNKAVLFELSKNYEKLGRNPEALTYIDLALKAEPNNVWLLEHKVFILRKLADFNDAILTQQKIAAIYPKKKQLLVFLHLQNKDVISAEKVLAELKEAKLLNARLRSIKRKLNLRKTTEVQPKKVTESLDAKSLFEKEKSYRSLKALLDKLADDNNHDLLKYSEEGLALFPAQPFVYLMNGKALNNNRDYKKALETLQNGIDFVIDNNEIEAKFYLEISKAYQGLNNAKKANSYKNKAEKILK</sequence>
<dbReference type="InterPro" id="IPR019734">
    <property type="entry name" value="TPR_rpt"/>
</dbReference>
<dbReference type="InterPro" id="IPR011990">
    <property type="entry name" value="TPR-like_helical_dom_sf"/>
</dbReference>
<dbReference type="SUPFAM" id="SSF48452">
    <property type="entry name" value="TPR-like"/>
    <property type="match status" value="1"/>
</dbReference>
<dbReference type="SMART" id="SM00028">
    <property type="entry name" value="TPR"/>
    <property type="match status" value="3"/>
</dbReference>
<dbReference type="RefSeq" id="WP_115899667.1">
    <property type="nucleotide sequence ID" value="NZ_QUNS01000001.1"/>
</dbReference>
<keyword evidence="6" id="KW-1185">Reference proteome</keyword>
<dbReference type="InterPro" id="IPR051685">
    <property type="entry name" value="Ycf3/AcsC/BcsC/TPR_MFPF"/>
</dbReference>
<comment type="caution">
    <text evidence="5">The sequence shown here is derived from an EMBL/GenBank/DDBJ whole genome shotgun (WGS) entry which is preliminary data.</text>
</comment>
<evidence type="ECO:0000256" key="2">
    <source>
        <dbReference type="ARBA" id="ARBA00022803"/>
    </source>
</evidence>
<evidence type="ECO:0000256" key="4">
    <source>
        <dbReference type="SAM" id="Phobius"/>
    </source>
</evidence>
<dbReference type="EMBL" id="QUNS01000001">
    <property type="protein sequence ID" value="REH56352.1"/>
    <property type="molecule type" value="Genomic_DNA"/>
</dbReference>
<dbReference type="PANTHER" id="PTHR44943">
    <property type="entry name" value="CELLULOSE SYNTHASE OPERON PROTEIN C"/>
    <property type="match status" value="1"/>
</dbReference>
<keyword evidence="4" id="KW-0472">Membrane</keyword>
<evidence type="ECO:0000256" key="3">
    <source>
        <dbReference type="PROSITE-ProRule" id="PRU00339"/>
    </source>
</evidence>
<evidence type="ECO:0000313" key="5">
    <source>
        <dbReference type="EMBL" id="REH56352.1"/>
    </source>
</evidence>
<keyword evidence="4" id="KW-1133">Transmembrane helix</keyword>
<feature type="repeat" description="TPR" evidence="3">
    <location>
        <begin position="93"/>
        <end position="126"/>
    </location>
</feature>
<proteinExistence type="predicted"/>
<reference evidence="5 6" key="1">
    <citation type="submission" date="2018-08" db="EMBL/GenBank/DDBJ databases">
        <title>Genomic Encyclopedia of Type Strains, Phase IV (KMG-IV): sequencing the most valuable type-strain genomes for metagenomic binning, comparative biology and taxonomic classification.</title>
        <authorList>
            <person name="Goeker M."/>
        </authorList>
    </citation>
    <scope>NUCLEOTIDE SEQUENCE [LARGE SCALE GENOMIC DNA]</scope>
    <source>
        <strain evidence="5 6">DSM 18841</strain>
    </source>
</reference>
<dbReference type="OrthoDB" id="1465784at2"/>
<accession>A0A3E0ICE4</accession>
<dbReference type="AlphaFoldDB" id="A0A3E0ICE4"/>
<evidence type="ECO:0000313" key="6">
    <source>
        <dbReference type="Proteomes" id="UP000256884"/>
    </source>
</evidence>
<feature type="transmembrane region" description="Helical" evidence="4">
    <location>
        <begin position="21"/>
        <end position="39"/>
    </location>
</feature>
<evidence type="ECO:0008006" key="7">
    <source>
        <dbReference type="Google" id="ProtNLM"/>
    </source>
</evidence>
<dbReference type="PANTHER" id="PTHR44943:SF8">
    <property type="entry name" value="TPR REPEAT-CONTAINING PROTEIN MJ0263"/>
    <property type="match status" value="1"/>
</dbReference>
<dbReference type="Pfam" id="PF14559">
    <property type="entry name" value="TPR_19"/>
    <property type="match status" value="1"/>
</dbReference>
<name>A0A3E0ICE4_9FLAO</name>
<keyword evidence="4" id="KW-0812">Transmembrane</keyword>
<organism evidence="5 6">
    <name type="scientific">Tenacibaculum gallaicum</name>
    <dbReference type="NCBI Taxonomy" id="561505"/>
    <lineage>
        <taxon>Bacteria</taxon>
        <taxon>Pseudomonadati</taxon>
        <taxon>Bacteroidota</taxon>
        <taxon>Flavobacteriia</taxon>
        <taxon>Flavobacteriales</taxon>
        <taxon>Flavobacteriaceae</taxon>
        <taxon>Tenacibaculum</taxon>
    </lineage>
</organism>
<evidence type="ECO:0000256" key="1">
    <source>
        <dbReference type="ARBA" id="ARBA00022737"/>
    </source>
</evidence>
<keyword evidence="2 3" id="KW-0802">TPR repeat</keyword>
<dbReference type="PROSITE" id="PS50005">
    <property type="entry name" value="TPR"/>
    <property type="match status" value="1"/>
</dbReference>
<dbReference type="Proteomes" id="UP000256884">
    <property type="component" value="Unassembled WGS sequence"/>
</dbReference>